<comment type="caution">
    <text evidence="9">The sequence shown here is derived from an EMBL/GenBank/DDBJ whole genome shotgun (WGS) entry which is preliminary data.</text>
</comment>
<dbReference type="PROSITE" id="PS51225">
    <property type="entry name" value="MARVEL"/>
    <property type="match status" value="1"/>
</dbReference>
<feature type="transmembrane region" description="Helical" evidence="7">
    <location>
        <begin position="55"/>
        <end position="81"/>
    </location>
</feature>
<dbReference type="GO" id="GO:0016020">
    <property type="term" value="C:membrane"/>
    <property type="evidence" value="ECO:0007669"/>
    <property type="project" value="UniProtKB-SubCell"/>
</dbReference>
<keyword evidence="3 7" id="KW-1133">Transmembrane helix</keyword>
<name>A0A8S3RJ21_MYTED</name>
<evidence type="ECO:0000256" key="6">
    <source>
        <dbReference type="SAM" id="MobiDB-lite"/>
    </source>
</evidence>
<dbReference type="AlphaFoldDB" id="A0A8S3RJ21"/>
<gene>
    <name evidence="9" type="ORF">MEDL_21208</name>
</gene>
<dbReference type="InterPro" id="IPR008253">
    <property type="entry name" value="Marvel"/>
</dbReference>
<evidence type="ECO:0000256" key="1">
    <source>
        <dbReference type="ARBA" id="ARBA00004141"/>
    </source>
</evidence>
<feature type="domain" description="MARVEL" evidence="8">
    <location>
        <begin position="1"/>
        <end position="117"/>
    </location>
</feature>
<reference evidence="9" key="1">
    <citation type="submission" date="2021-03" db="EMBL/GenBank/DDBJ databases">
        <authorList>
            <person name="Bekaert M."/>
        </authorList>
    </citation>
    <scope>NUCLEOTIDE SEQUENCE</scope>
</reference>
<evidence type="ECO:0000259" key="8">
    <source>
        <dbReference type="PROSITE" id="PS51225"/>
    </source>
</evidence>
<dbReference type="InterPro" id="IPR050578">
    <property type="entry name" value="MARVEL-CKLF_proteins"/>
</dbReference>
<organism evidence="9 10">
    <name type="scientific">Mytilus edulis</name>
    <name type="common">Blue mussel</name>
    <dbReference type="NCBI Taxonomy" id="6550"/>
    <lineage>
        <taxon>Eukaryota</taxon>
        <taxon>Metazoa</taxon>
        <taxon>Spiralia</taxon>
        <taxon>Lophotrochozoa</taxon>
        <taxon>Mollusca</taxon>
        <taxon>Bivalvia</taxon>
        <taxon>Autobranchia</taxon>
        <taxon>Pteriomorphia</taxon>
        <taxon>Mytilida</taxon>
        <taxon>Mytiloidea</taxon>
        <taxon>Mytilidae</taxon>
        <taxon>Mytilinae</taxon>
        <taxon>Mytilus</taxon>
    </lineage>
</organism>
<dbReference type="PANTHER" id="PTHR22776">
    <property type="entry name" value="MARVEL-CONTAINING POTENTIAL LIPID RAFT-ASSOCIATED PROTEIN"/>
    <property type="match status" value="1"/>
</dbReference>
<feature type="transmembrane region" description="Helical" evidence="7">
    <location>
        <begin position="87"/>
        <end position="107"/>
    </location>
</feature>
<sequence length="150" mass="16654">MVLSLIIFICVTSHPYYSLIGGGWVQFVSISCLITVLILWIFFMLRIIYKLPGPWMLIILIYYVVYCVFYLISFLVCAIQAGKYGSGTGGLIAGAVFCVIILVVLGADTFFQFRKWQDSGSSFSTRSTTSSGGAATTTTTHTTYETRTQY</sequence>
<keyword evidence="10" id="KW-1185">Reference proteome</keyword>
<comment type="subcellular location">
    <subcellularLocation>
        <location evidence="1">Membrane</location>
        <topology evidence="1">Multi-pass membrane protein</topology>
    </subcellularLocation>
</comment>
<evidence type="ECO:0000256" key="3">
    <source>
        <dbReference type="ARBA" id="ARBA00022989"/>
    </source>
</evidence>
<dbReference type="PANTHER" id="PTHR22776:SF49">
    <property type="entry name" value="MARVEL DOMAIN-CONTAINING PROTEIN"/>
    <property type="match status" value="1"/>
</dbReference>
<evidence type="ECO:0000256" key="2">
    <source>
        <dbReference type="ARBA" id="ARBA00022692"/>
    </source>
</evidence>
<evidence type="ECO:0000256" key="4">
    <source>
        <dbReference type="ARBA" id="ARBA00023136"/>
    </source>
</evidence>
<keyword evidence="2 5" id="KW-0812">Transmembrane</keyword>
<evidence type="ECO:0000256" key="7">
    <source>
        <dbReference type="SAM" id="Phobius"/>
    </source>
</evidence>
<keyword evidence="4 5" id="KW-0472">Membrane</keyword>
<proteinExistence type="predicted"/>
<evidence type="ECO:0000313" key="9">
    <source>
        <dbReference type="EMBL" id="CAG2206937.1"/>
    </source>
</evidence>
<protein>
    <recommendedName>
        <fullName evidence="8">MARVEL domain-containing protein</fullName>
    </recommendedName>
</protein>
<accession>A0A8S3RJ21</accession>
<feature type="region of interest" description="Disordered" evidence="6">
    <location>
        <begin position="119"/>
        <end position="150"/>
    </location>
</feature>
<feature type="transmembrane region" description="Helical" evidence="7">
    <location>
        <begin position="23"/>
        <end position="43"/>
    </location>
</feature>
<evidence type="ECO:0000313" key="10">
    <source>
        <dbReference type="Proteomes" id="UP000683360"/>
    </source>
</evidence>
<dbReference type="Proteomes" id="UP000683360">
    <property type="component" value="Unassembled WGS sequence"/>
</dbReference>
<dbReference type="EMBL" id="CAJPWZ010001065">
    <property type="protein sequence ID" value="CAG2206937.1"/>
    <property type="molecule type" value="Genomic_DNA"/>
</dbReference>
<dbReference type="OrthoDB" id="10028364at2759"/>
<evidence type="ECO:0000256" key="5">
    <source>
        <dbReference type="PROSITE-ProRule" id="PRU00581"/>
    </source>
</evidence>